<dbReference type="SUPFAM" id="SSF56574">
    <property type="entry name" value="Serpins"/>
    <property type="match status" value="1"/>
</dbReference>
<dbReference type="Pfam" id="PF00079">
    <property type="entry name" value="Serpin"/>
    <property type="match status" value="1"/>
</dbReference>
<evidence type="ECO:0000259" key="6">
    <source>
        <dbReference type="SMART" id="SM00093"/>
    </source>
</evidence>
<accession>A0A8S0ZTM5</accession>
<keyword evidence="2" id="KW-0646">Protease inhibitor</keyword>
<reference evidence="7 8" key="1">
    <citation type="submission" date="2020-04" db="EMBL/GenBank/DDBJ databases">
        <authorList>
            <person name="Wallbank WR R."/>
            <person name="Pardo Diaz C."/>
            <person name="Kozak K."/>
            <person name="Martin S."/>
            <person name="Jiggins C."/>
            <person name="Moest M."/>
            <person name="Warren A I."/>
            <person name="Byers J.R.P. K."/>
            <person name="Montejo-Kovacevich G."/>
            <person name="Yen C E."/>
        </authorList>
    </citation>
    <scope>NUCLEOTIDE SEQUENCE [LARGE SCALE GENOMIC DNA]</scope>
</reference>
<feature type="signal peptide" evidence="5">
    <location>
        <begin position="1"/>
        <end position="20"/>
    </location>
</feature>
<keyword evidence="3" id="KW-0722">Serine protease inhibitor</keyword>
<dbReference type="PANTHER" id="PTHR11461">
    <property type="entry name" value="SERINE PROTEASE INHIBITOR, SERPIN"/>
    <property type="match status" value="1"/>
</dbReference>
<comment type="caution">
    <text evidence="7">The sequence shown here is derived from an EMBL/GenBank/DDBJ whole genome shotgun (WGS) entry which is preliminary data.</text>
</comment>
<dbReference type="InterPro" id="IPR042185">
    <property type="entry name" value="Serpin_sf_2"/>
</dbReference>
<dbReference type="OrthoDB" id="2163395at2759"/>
<dbReference type="Proteomes" id="UP000494256">
    <property type="component" value="Unassembled WGS sequence"/>
</dbReference>
<dbReference type="InterPro" id="IPR023796">
    <property type="entry name" value="Serpin_dom"/>
</dbReference>
<sequence>MVLTSICFTIYIALVTEVCAQSMTEEPLQPLEFNDVANVLALNLFHVMPAINLVASTLMVRLPLIKLASVANGETKAELMTALGFKNVTWMLGAYGRLRERMAMLLLGDLLYVNKIYINQSNIVNRRFIANSEYEYGVKVETVAFKYPLAVVSHINKWMSSSTLRRIIDIVDINDIDANTSMVIANGIHFKVTWEFPFNYARTRLEKFYHINGSVSYVNMMLKVNYFEYVDTGEYQAVKLRLMRGNTHMIFLLPHSKDALPYLIEKMYADPNYLTPFFKRMTADKPIVVKIPRFNIKTYVDWTGFLQDMGVVSVFNCSTSDLSGMFYPGFGPDDRMCLNKIKQKVFLEVDEMGVNRQPFSPLIAGGIAEEMADKIGESSFRELVFDRPFYFTTNIYFSNAHNHELLTGVYYGPEATIRK</sequence>
<dbReference type="Gene3D" id="3.30.497.10">
    <property type="entry name" value="Antithrombin, subunit I, domain 2"/>
    <property type="match status" value="1"/>
</dbReference>
<proteinExistence type="inferred from homology"/>
<feature type="chain" id="PRO_5035809860" description="Serpin domain-containing protein" evidence="5">
    <location>
        <begin position="21"/>
        <end position="419"/>
    </location>
</feature>
<dbReference type="InterPro" id="IPR042178">
    <property type="entry name" value="Serpin_sf_1"/>
</dbReference>
<organism evidence="7 8">
    <name type="scientific">Arctia plantaginis</name>
    <name type="common">Wood tiger moth</name>
    <name type="synonym">Phalaena plantaginis</name>
    <dbReference type="NCBI Taxonomy" id="874455"/>
    <lineage>
        <taxon>Eukaryota</taxon>
        <taxon>Metazoa</taxon>
        <taxon>Ecdysozoa</taxon>
        <taxon>Arthropoda</taxon>
        <taxon>Hexapoda</taxon>
        <taxon>Insecta</taxon>
        <taxon>Pterygota</taxon>
        <taxon>Neoptera</taxon>
        <taxon>Endopterygota</taxon>
        <taxon>Lepidoptera</taxon>
        <taxon>Glossata</taxon>
        <taxon>Ditrysia</taxon>
        <taxon>Noctuoidea</taxon>
        <taxon>Erebidae</taxon>
        <taxon>Arctiinae</taxon>
        <taxon>Arctia</taxon>
    </lineage>
</organism>
<name>A0A8S0ZTM5_ARCPL</name>
<keyword evidence="5" id="KW-0732">Signal</keyword>
<gene>
    <name evidence="7" type="ORF">APLA_LOCUS7034</name>
</gene>
<evidence type="ECO:0000256" key="3">
    <source>
        <dbReference type="ARBA" id="ARBA00022900"/>
    </source>
</evidence>
<feature type="domain" description="Serpin" evidence="6">
    <location>
        <begin position="42"/>
        <end position="413"/>
    </location>
</feature>
<evidence type="ECO:0000256" key="2">
    <source>
        <dbReference type="ARBA" id="ARBA00022690"/>
    </source>
</evidence>
<evidence type="ECO:0000313" key="8">
    <source>
        <dbReference type="Proteomes" id="UP000494256"/>
    </source>
</evidence>
<dbReference type="GO" id="GO:0004867">
    <property type="term" value="F:serine-type endopeptidase inhibitor activity"/>
    <property type="evidence" value="ECO:0007669"/>
    <property type="project" value="UniProtKB-KW"/>
</dbReference>
<dbReference type="InterPro" id="IPR000215">
    <property type="entry name" value="Serpin_fam"/>
</dbReference>
<dbReference type="EMBL" id="CADEBD010000300">
    <property type="protein sequence ID" value="CAB3235654.1"/>
    <property type="molecule type" value="Genomic_DNA"/>
</dbReference>
<comment type="similarity">
    <text evidence="1 4">Belongs to the serpin family.</text>
</comment>
<dbReference type="Gene3D" id="2.30.39.10">
    <property type="entry name" value="Alpha-1-antitrypsin, domain 1"/>
    <property type="match status" value="1"/>
</dbReference>
<dbReference type="SMART" id="SM00093">
    <property type="entry name" value="SERPIN"/>
    <property type="match status" value="1"/>
</dbReference>
<evidence type="ECO:0000313" key="7">
    <source>
        <dbReference type="EMBL" id="CAB3235654.1"/>
    </source>
</evidence>
<evidence type="ECO:0000256" key="5">
    <source>
        <dbReference type="SAM" id="SignalP"/>
    </source>
</evidence>
<evidence type="ECO:0000256" key="4">
    <source>
        <dbReference type="RuleBase" id="RU000411"/>
    </source>
</evidence>
<dbReference type="InterPro" id="IPR036186">
    <property type="entry name" value="Serpin_sf"/>
</dbReference>
<dbReference type="AlphaFoldDB" id="A0A8S0ZTM5"/>
<protein>
    <recommendedName>
        <fullName evidence="6">Serpin domain-containing protein</fullName>
    </recommendedName>
</protein>
<evidence type="ECO:0000256" key="1">
    <source>
        <dbReference type="ARBA" id="ARBA00009500"/>
    </source>
</evidence>
<dbReference type="CDD" id="cd00172">
    <property type="entry name" value="serpin"/>
    <property type="match status" value="1"/>
</dbReference>
<dbReference type="PANTHER" id="PTHR11461:SF211">
    <property type="entry name" value="GH10112P-RELATED"/>
    <property type="match status" value="1"/>
</dbReference>
<dbReference type="GO" id="GO:0005615">
    <property type="term" value="C:extracellular space"/>
    <property type="evidence" value="ECO:0007669"/>
    <property type="project" value="InterPro"/>
</dbReference>